<dbReference type="PROSITE" id="PS50404">
    <property type="entry name" value="GST_NTER"/>
    <property type="match status" value="1"/>
</dbReference>
<proteinExistence type="inferred from homology"/>
<organism evidence="5 6">
    <name type="scientific">Novosphingobium aureum</name>
    <dbReference type="NCBI Taxonomy" id="2792964"/>
    <lineage>
        <taxon>Bacteria</taxon>
        <taxon>Pseudomonadati</taxon>
        <taxon>Pseudomonadota</taxon>
        <taxon>Alphaproteobacteria</taxon>
        <taxon>Sphingomonadales</taxon>
        <taxon>Sphingomonadaceae</taxon>
        <taxon>Novosphingobium</taxon>
    </lineage>
</organism>
<dbReference type="PROSITE" id="PS50405">
    <property type="entry name" value="GST_CTER"/>
    <property type="match status" value="1"/>
</dbReference>
<evidence type="ECO:0000313" key="5">
    <source>
        <dbReference type="EMBL" id="MBH0113735.1"/>
    </source>
</evidence>
<evidence type="ECO:0000259" key="4">
    <source>
        <dbReference type="PROSITE" id="PS50405"/>
    </source>
</evidence>
<gene>
    <name evidence="5" type="ORF">I5E68_12335</name>
</gene>
<keyword evidence="6" id="KW-1185">Reference proteome</keyword>
<comment type="caution">
    <text evidence="5">The sequence shown here is derived from an EMBL/GenBank/DDBJ whole genome shotgun (WGS) entry which is preliminary data.</text>
</comment>
<dbReference type="RefSeq" id="WP_197164107.1">
    <property type="nucleotide sequence ID" value="NZ_JADZGI010000001.1"/>
</dbReference>
<dbReference type="Proteomes" id="UP000617634">
    <property type="component" value="Unassembled WGS sequence"/>
</dbReference>
<reference evidence="5" key="1">
    <citation type="submission" date="2020-11" db="EMBL/GenBank/DDBJ databases">
        <title>Novosphingobium aureum sp. nov., a marine bacterium isolated from sediment of a salt flat.</title>
        <authorList>
            <person name="Yoo Y."/>
            <person name="Kim J.-J."/>
        </authorList>
    </citation>
    <scope>NUCLEOTIDE SEQUENCE</scope>
    <source>
        <strain evidence="5">YJ-S2-02</strain>
    </source>
</reference>
<dbReference type="SFLD" id="SFLDS00019">
    <property type="entry name" value="Glutathione_Transferase_(cytos"/>
    <property type="match status" value="1"/>
</dbReference>
<dbReference type="AlphaFoldDB" id="A0A931HCX1"/>
<dbReference type="InterPro" id="IPR004045">
    <property type="entry name" value="Glutathione_S-Trfase_N"/>
</dbReference>
<feature type="domain" description="GST N-terminal" evidence="3">
    <location>
        <begin position="6"/>
        <end position="85"/>
    </location>
</feature>
<evidence type="ECO:0000313" key="6">
    <source>
        <dbReference type="Proteomes" id="UP000617634"/>
    </source>
</evidence>
<comment type="similarity">
    <text evidence="1">Belongs to the GST superfamily.</text>
</comment>
<dbReference type="FunFam" id="3.40.30.10:FF:000039">
    <property type="entry name" value="Glutathione S-transferase domain"/>
    <property type="match status" value="1"/>
</dbReference>
<dbReference type="InterPro" id="IPR036249">
    <property type="entry name" value="Thioredoxin-like_sf"/>
</dbReference>
<dbReference type="PANTHER" id="PTHR44051">
    <property type="entry name" value="GLUTATHIONE S-TRANSFERASE-RELATED"/>
    <property type="match status" value="1"/>
</dbReference>
<dbReference type="Gene3D" id="3.40.30.10">
    <property type="entry name" value="Glutaredoxin"/>
    <property type="match status" value="1"/>
</dbReference>
<feature type="domain" description="GST C-terminal" evidence="4">
    <location>
        <begin position="90"/>
        <end position="209"/>
    </location>
</feature>
<dbReference type="SFLD" id="SFLDG00358">
    <property type="entry name" value="Main_(cytGST)"/>
    <property type="match status" value="1"/>
</dbReference>
<evidence type="ECO:0000256" key="1">
    <source>
        <dbReference type="ARBA" id="ARBA00007409"/>
    </source>
</evidence>
<keyword evidence="2" id="KW-0808">Transferase</keyword>
<evidence type="ECO:0000259" key="3">
    <source>
        <dbReference type="PROSITE" id="PS50404"/>
    </source>
</evidence>
<dbReference type="InterPro" id="IPR010987">
    <property type="entry name" value="Glutathione-S-Trfase_C-like"/>
</dbReference>
<dbReference type="InterPro" id="IPR036282">
    <property type="entry name" value="Glutathione-S-Trfase_C_sf"/>
</dbReference>
<dbReference type="EMBL" id="JADZGI010000001">
    <property type="protein sequence ID" value="MBH0113735.1"/>
    <property type="molecule type" value="Genomic_DNA"/>
</dbReference>
<dbReference type="Pfam" id="PF13410">
    <property type="entry name" value="GST_C_2"/>
    <property type="match status" value="1"/>
</dbReference>
<sequence length="209" mass="23578">MSRTTPTLTVWGRLNSHNVKKVVWFAEELGLSYRRIDVGGAFGFSEEYLAKNPNRLIPTIEDGKITLWESNAILRYMAAEYGGPRWFANDPIDRALADRWMDWQFAYADAQRDAFLGFARTAPEDRDAAKIERSIAACAKHLAVLDAHLATTPYLSGNDFGIGDIPMGVYIHTWSALPFDKPAFPNVTAWYERIRSRAGYADNVMIPLT</sequence>
<name>A0A931HCX1_9SPHN</name>
<dbReference type="SUPFAM" id="SSF52833">
    <property type="entry name" value="Thioredoxin-like"/>
    <property type="match status" value="1"/>
</dbReference>
<dbReference type="Gene3D" id="1.20.1050.10">
    <property type="match status" value="1"/>
</dbReference>
<dbReference type="Pfam" id="PF02798">
    <property type="entry name" value="GST_N"/>
    <property type="match status" value="1"/>
</dbReference>
<dbReference type="CDD" id="cd03047">
    <property type="entry name" value="GST_N_2"/>
    <property type="match status" value="1"/>
</dbReference>
<dbReference type="SUPFAM" id="SSF47616">
    <property type="entry name" value="GST C-terminal domain-like"/>
    <property type="match status" value="1"/>
</dbReference>
<accession>A0A931HCX1</accession>
<protein>
    <submittedName>
        <fullName evidence="5">Glutathione S-transferase family protein</fullName>
    </submittedName>
</protein>
<dbReference type="PANTHER" id="PTHR44051:SF19">
    <property type="entry name" value="DISULFIDE-BOND OXIDOREDUCTASE YFCG"/>
    <property type="match status" value="1"/>
</dbReference>
<dbReference type="GO" id="GO:0016740">
    <property type="term" value="F:transferase activity"/>
    <property type="evidence" value="ECO:0007669"/>
    <property type="project" value="UniProtKB-KW"/>
</dbReference>
<evidence type="ECO:0000256" key="2">
    <source>
        <dbReference type="ARBA" id="ARBA00022679"/>
    </source>
</evidence>
<dbReference type="SFLD" id="SFLDG01150">
    <property type="entry name" value="Main.1:_Beta-like"/>
    <property type="match status" value="1"/>
</dbReference>
<dbReference type="InterPro" id="IPR040079">
    <property type="entry name" value="Glutathione_S-Trfase"/>
</dbReference>